<dbReference type="SUPFAM" id="SSF54236">
    <property type="entry name" value="Ubiquitin-like"/>
    <property type="match status" value="1"/>
</dbReference>
<dbReference type="EMBL" id="JACEGQ020000018">
    <property type="protein sequence ID" value="KAH8481738.1"/>
    <property type="molecule type" value="Genomic_DNA"/>
</dbReference>
<feature type="region of interest" description="Disordered" evidence="1">
    <location>
        <begin position="520"/>
        <end position="550"/>
    </location>
</feature>
<feature type="domain" description="Ubiquitin-like" evidence="3">
    <location>
        <begin position="30"/>
        <end position="80"/>
    </location>
</feature>
<dbReference type="Pfam" id="PF00627">
    <property type="entry name" value="UBA"/>
    <property type="match status" value="1"/>
</dbReference>
<dbReference type="SMART" id="SM00165">
    <property type="entry name" value="UBA"/>
    <property type="match status" value="2"/>
</dbReference>
<sequence>MSSSSPASIAKLKVAGTWAGLLEVETENWTVPMLREEIAKRSNMGTESINLIFAGKVLKDCTSEEKNSLSQLGIKNNSKILACRVSVEEGKTLKNELLADDERNRRLARIRAAVTALSKRHADGALPIEDFDIELEDQSGKKVHFSETDRLAIMTGLMLHTSGKRFIRKQMFTDALEVLTMGEEAFSLCNPKSIELVDNIPILQIDMVWCYFMLRDIAWIAVAGLRLKKAREGLERAHGKDSSRFRLLQAGRTSELALYLRLELLEGVVAYHSGQFDKSRKFLASAQEKFFQLQVTDEALSLVVSMGFGEWDAKRALRMSNQDIQSAVNFLVVEREKREQKMEDDIRRRNEIMQGAETVWSYTLKESCGSPKTDRGGLHRIIRFFNSLGHSVNMTLTLVLPFPTHLALIVPGKSLRAPHCGRFEKELAAEALRKNENDTQKALDDLTNPEANTALQRNIELRKRRRQQRATDATIERLVSMGFERSRVIGAVQAGGSLEQAMHQLLTYSRADTTVAAENSANAHGSTVNNNASAPDSTPTDLALDNLDPDALDIDCSNEGPSAAEIEQRDVEMEGEIADELARGDALSDYDIEVAKEGEAINEYLALLASVDGTSSSQSSQ</sequence>
<dbReference type="AlphaFoldDB" id="A0A8T2WLJ9"/>
<evidence type="ECO:0000259" key="2">
    <source>
        <dbReference type="PROSITE" id="PS50030"/>
    </source>
</evidence>
<dbReference type="Gene3D" id="1.10.8.10">
    <property type="entry name" value="DNA helicase RuvA subunit, C-terminal domain"/>
    <property type="match status" value="2"/>
</dbReference>
<proteinExistence type="predicted"/>
<dbReference type="GO" id="GO:0031593">
    <property type="term" value="F:polyubiquitin modification-dependent protein binding"/>
    <property type="evidence" value="ECO:0007669"/>
    <property type="project" value="UniProtKB-ARBA"/>
</dbReference>
<dbReference type="InterPro" id="IPR029071">
    <property type="entry name" value="Ubiquitin-like_domsf"/>
</dbReference>
<dbReference type="InterPro" id="IPR015940">
    <property type="entry name" value="UBA"/>
</dbReference>
<reference evidence="4" key="1">
    <citation type="journal article" date="2021" name="J. Hered.">
        <title>Genome Assembly of Salicaceae Populus deltoides (Eastern Cottonwood) I-69 Based on Nanopore Sequencing and Hi-C Technologies.</title>
        <authorList>
            <person name="Bai S."/>
            <person name="Wu H."/>
            <person name="Zhang J."/>
            <person name="Pan Z."/>
            <person name="Zhao W."/>
            <person name="Li Z."/>
            <person name="Tong C."/>
        </authorList>
    </citation>
    <scope>NUCLEOTIDE SEQUENCE</scope>
    <source>
        <tissue evidence="4">Leaf</tissue>
    </source>
</reference>
<name>A0A8T2WLJ9_POPDE</name>
<feature type="compositionally biased region" description="Polar residues" evidence="1">
    <location>
        <begin position="520"/>
        <end position="540"/>
    </location>
</feature>
<evidence type="ECO:0000313" key="4">
    <source>
        <dbReference type="EMBL" id="KAH8481738.1"/>
    </source>
</evidence>
<evidence type="ECO:0000256" key="1">
    <source>
        <dbReference type="SAM" id="MobiDB-lite"/>
    </source>
</evidence>
<dbReference type="Gene3D" id="3.10.20.90">
    <property type="entry name" value="Phosphatidylinositol 3-kinase Catalytic Subunit, Chain A, domain 1"/>
    <property type="match status" value="1"/>
</dbReference>
<dbReference type="PROSITE" id="PS50053">
    <property type="entry name" value="UBIQUITIN_2"/>
    <property type="match status" value="1"/>
</dbReference>
<evidence type="ECO:0008006" key="6">
    <source>
        <dbReference type="Google" id="ProtNLM"/>
    </source>
</evidence>
<organism evidence="4 5">
    <name type="scientific">Populus deltoides</name>
    <name type="common">Eastern poplar</name>
    <name type="synonym">Eastern cottonwood</name>
    <dbReference type="NCBI Taxonomy" id="3696"/>
    <lineage>
        <taxon>Eukaryota</taxon>
        <taxon>Viridiplantae</taxon>
        <taxon>Streptophyta</taxon>
        <taxon>Embryophyta</taxon>
        <taxon>Tracheophyta</taxon>
        <taxon>Spermatophyta</taxon>
        <taxon>Magnoliopsida</taxon>
        <taxon>eudicotyledons</taxon>
        <taxon>Gunneridae</taxon>
        <taxon>Pentapetalae</taxon>
        <taxon>rosids</taxon>
        <taxon>fabids</taxon>
        <taxon>Malpighiales</taxon>
        <taxon>Salicaceae</taxon>
        <taxon>Saliceae</taxon>
        <taxon>Populus</taxon>
    </lineage>
</organism>
<dbReference type="PROSITE" id="PS50030">
    <property type="entry name" value="UBA"/>
    <property type="match status" value="2"/>
</dbReference>
<dbReference type="PANTHER" id="PTHR12948">
    <property type="entry name" value="NEDD8 ULTIMATE BUSTER-1 BS4 PROTEIN"/>
    <property type="match status" value="1"/>
</dbReference>
<dbReference type="Proteomes" id="UP000807159">
    <property type="component" value="Chromosome 18"/>
</dbReference>
<dbReference type="SUPFAM" id="SSF46934">
    <property type="entry name" value="UBA-like"/>
    <property type="match status" value="2"/>
</dbReference>
<protein>
    <recommendedName>
        <fullName evidence="6">NEDD8 ultimate buster 1</fullName>
    </recommendedName>
</protein>
<comment type="caution">
    <text evidence="4">The sequence shown here is derived from an EMBL/GenBank/DDBJ whole genome shotgun (WGS) entry which is preliminary data.</text>
</comment>
<dbReference type="InterPro" id="IPR009060">
    <property type="entry name" value="UBA-like_sf"/>
</dbReference>
<feature type="domain" description="UBA" evidence="2">
    <location>
        <begin position="294"/>
        <end position="334"/>
    </location>
</feature>
<keyword evidence="5" id="KW-1185">Reference proteome</keyword>
<dbReference type="PANTHER" id="PTHR12948:SF3">
    <property type="entry name" value="NEDD8 ULTIMATE BUSTER 1"/>
    <property type="match status" value="1"/>
</dbReference>
<gene>
    <name evidence="4" type="ORF">H0E87_029288</name>
</gene>
<accession>A0A8T2WLJ9</accession>
<dbReference type="InterPro" id="IPR000626">
    <property type="entry name" value="Ubiquitin-like_dom"/>
</dbReference>
<evidence type="ECO:0000259" key="3">
    <source>
        <dbReference type="PROSITE" id="PS50053"/>
    </source>
</evidence>
<feature type="domain" description="UBA" evidence="2">
    <location>
        <begin position="465"/>
        <end position="508"/>
    </location>
</feature>
<evidence type="ECO:0000313" key="5">
    <source>
        <dbReference type="Proteomes" id="UP000807159"/>
    </source>
</evidence>
<dbReference type="GO" id="GO:2000058">
    <property type="term" value="P:regulation of ubiquitin-dependent protein catabolic process"/>
    <property type="evidence" value="ECO:0007669"/>
    <property type="project" value="TreeGrafter"/>
</dbReference>
<dbReference type="InterPro" id="IPR039749">
    <property type="entry name" value="NUB1"/>
</dbReference>